<dbReference type="PANTHER" id="PTHR46797">
    <property type="entry name" value="HTH-TYPE TRANSCRIPTIONAL REGULATOR"/>
    <property type="match status" value="1"/>
</dbReference>
<dbReference type="InterPro" id="IPR050807">
    <property type="entry name" value="TransReg_Diox_bact_type"/>
</dbReference>
<evidence type="ECO:0000313" key="4">
    <source>
        <dbReference type="EMBL" id="GAA4050152.1"/>
    </source>
</evidence>
<name>A0ABP7UQZ2_9BACT</name>
<organism evidence="4 5">
    <name type="scientific">Hymenobacter glaciei</name>
    <dbReference type="NCBI Taxonomy" id="877209"/>
    <lineage>
        <taxon>Bacteria</taxon>
        <taxon>Pseudomonadati</taxon>
        <taxon>Bacteroidota</taxon>
        <taxon>Cytophagia</taxon>
        <taxon>Cytophagales</taxon>
        <taxon>Hymenobacteraceae</taxon>
        <taxon>Hymenobacter</taxon>
    </lineage>
</organism>
<accession>A0ABP7UQZ2</accession>
<gene>
    <name evidence="4" type="ORF">GCM10022409_41160</name>
</gene>
<dbReference type="Proteomes" id="UP001501469">
    <property type="component" value="Unassembled WGS sequence"/>
</dbReference>
<dbReference type="PANTHER" id="PTHR46797:SF1">
    <property type="entry name" value="METHYLPHOSPHONATE SYNTHASE"/>
    <property type="match status" value="1"/>
</dbReference>
<comment type="similarity">
    <text evidence="1">Belongs to the short-chain fatty acyl-CoA assimilation regulator (ScfR) family.</text>
</comment>
<dbReference type="EMBL" id="BAABDK010000031">
    <property type="protein sequence ID" value="GAA4050152.1"/>
    <property type="molecule type" value="Genomic_DNA"/>
</dbReference>
<dbReference type="PROSITE" id="PS50943">
    <property type="entry name" value="HTH_CROC1"/>
    <property type="match status" value="1"/>
</dbReference>
<dbReference type="CDD" id="cd00093">
    <property type="entry name" value="HTH_XRE"/>
    <property type="match status" value="1"/>
</dbReference>
<sequence>MLNHGQVVRLIFGLKLRELRQERSLSPAELARVCDVSVSYLNEIEKGKKYPKADKILSLSKALDVRYDQLTSLELPRRLEPIGELLNSKMLKEFPLEMYGLEPARIIELIANAPARMNAFISTIFEIARNYEMRQEHLFLAALRSFQEMHDNYFEDLEQDVRAFVGSHQLSTAAPFDLGQLERVLTEEYGYTIDRETLGRHAVATQARLRSVFQPKTRRLLLRPGLSRGQQAFVLGREVAFNYLKLTERPYVSTSLQVRSFDEVLNNFKASYFAGALLMEEESLLRDVKKFFGGKKWQPELLLNLMTQYDVSPEMFMQRLTTLLPRHFGLQSLFFLRFDQTDAAAPYELTKELHLARLHNPHGNELNEHYCRRWVSLRLIREARALPVPDTAEAPVTVAGAQKSRYFGTDDEYLCFTLARAGTPTQVALSVTVGLRCDDNLQKHVRFLADPALPFRIVNETCERCPIADCESRAAAPTEIVRQAERAAFEAAVEELVQAKF</sequence>
<dbReference type="InterPro" id="IPR010982">
    <property type="entry name" value="Lambda_DNA-bd_dom_sf"/>
</dbReference>
<dbReference type="RefSeq" id="WP_345058400.1">
    <property type="nucleotide sequence ID" value="NZ_BAABDK010000031.1"/>
</dbReference>
<keyword evidence="2" id="KW-0238">DNA-binding</keyword>
<evidence type="ECO:0000313" key="5">
    <source>
        <dbReference type="Proteomes" id="UP001501469"/>
    </source>
</evidence>
<dbReference type="Pfam" id="PF06114">
    <property type="entry name" value="Peptidase_M78"/>
    <property type="match status" value="1"/>
</dbReference>
<comment type="caution">
    <text evidence="4">The sequence shown here is derived from an EMBL/GenBank/DDBJ whole genome shotgun (WGS) entry which is preliminary data.</text>
</comment>
<feature type="domain" description="HTH cro/C1-type" evidence="3">
    <location>
        <begin position="16"/>
        <end position="70"/>
    </location>
</feature>
<dbReference type="InterPro" id="IPR010359">
    <property type="entry name" value="IrrE_HExxH"/>
</dbReference>
<reference evidence="5" key="1">
    <citation type="journal article" date="2019" name="Int. J. Syst. Evol. Microbiol.">
        <title>The Global Catalogue of Microorganisms (GCM) 10K type strain sequencing project: providing services to taxonomists for standard genome sequencing and annotation.</title>
        <authorList>
            <consortium name="The Broad Institute Genomics Platform"/>
            <consortium name="The Broad Institute Genome Sequencing Center for Infectious Disease"/>
            <person name="Wu L."/>
            <person name="Ma J."/>
        </authorList>
    </citation>
    <scope>NUCLEOTIDE SEQUENCE [LARGE SCALE GENOMIC DNA]</scope>
    <source>
        <strain evidence="5">JCM 17225</strain>
    </source>
</reference>
<dbReference type="Gene3D" id="1.10.260.40">
    <property type="entry name" value="lambda repressor-like DNA-binding domains"/>
    <property type="match status" value="1"/>
</dbReference>
<dbReference type="Pfam" id="PF01381">
    <property type="entry name" value="HTH_3"/>
    <property type="match status" value="1"/>
</dbReference>
<dbReference type="SUPFAM" id="SSF47413">
    <property type="entry name" value="lambda repressor-like DNA-binding domains"/>
    <property type="match status" value="1"/>
</dbReference>
<dbReference type="InterPro" id="IPR001387">
    <property type="entry name" value="Cro/C1-type_HTH"/>
</dbReference>
<proteinExistence type="inferred from homology"/>
<evidence type="ECO:0000256" key="1">
    <source>
        <dbReference type="ARBA" id="ARBA00007227"/>
    </source>
</evidence>
<evidence type="ECO:0000256" key="2">
    <source>
        <dbReference type="ARBA" id="ARBA00023125"/>
    </source>
</evidence>
<dbReference type="SMART" id="SM00530">
    <property type="entry name" value="HTH_XRE"/>
    <property type="match status" value="1"/>
</dbReference>
<protein>
    <recommendedName>
        <fullName evidence="3">HTH cro/C1-type domain-containing protein</fullName>
    </recommendedName>
</protein>
<keyword evidence="5" id="KW-1185">Reference proteome</keyword>
<evidence type="ECO:0000259" key="3">
    <source>
        <dbReference type="PROSITE" id="PS50943"/>
    </source>
</evidence>